<comment type="caution">
    <text evidence="5">The sequence shown here is derived from an EMBL/GenBank/DDBJ whole genome shotgun (WGS) entry which is preliminary data.</text>
</comment>
<dbReference type="EMBL" id="JBHSGS010000062">
    <property type="protein sequence ID" value="MFC4720300.1"/>
    <property type="molecule type" value="Genomic_DNA"/>
</dbReference>
<protein>
    <submittedName>
        <fullName evidence="5">Sugar kinase</fullName>
    </submittedName>
</protein>
<dbReference type="PANTHER" id="PTHR43320:SF2">
    <property type="entry name" value="2-DEHYDRO-3-DEOXYGLUCONOKINASE_2-DEHYDRO-3-DEOXYGALACTONOKINASE"/>
    <property type="match status" value="1"/>
</dbReference>
<accession>A0ABV9MYC2</accession>
<dbReference type="Gene3D" id="3.40.1190.20">
    <property type="match status" value="1"/>
</dbReference>
<evidence type="ECO:0000256" key="1">
    <source>
        <dbReference type="ARBA" id="ARBA00010688"/>
    </source>
</evidence>
<dbReference type="CDD" id="cd01166">
    <property type="entry name" value="KdgK"/>
    <property type="match status" value="1"/>
</dbReference>
<dbReference type="InterPro" id="IPR011611">
    <property type="entry name" value="PfkB_dom"/>
</dbReference>
<gene>
    <name evidence="5" type="ORF">ACFO5I_11260</name>
</gene>
<evidence type="ECO:0000313" key="5">
    <source>
        <dbReference type="EMBL" id="MFC4720300.1"/>
    </source>
</evidence>
<evidence type="ECO:0000259" key="4">
    <source>
        <dbReference type="Pfam" id="PF00294"/>
    </source>
</evidence>
<feature type="domain" description="Carbohydrate kinase PfkB" evidence="4">
    <location>
        <begin position="5"/>
        <end position="306"/>
    </location>
</feature>
<keyword evidence="3 5" id="KW-0418">Kinase</keyword>
<dbReference type="InterPro" id="IPR052700">
    <property type="entry name" value="Carb_kinase_PfkB-like"/>
</dbReference>
<keyword evidence="2" id="KW-0808">Transferase</keyword>
<evidence type="ECO:0000313" key="6">
    <source>
        <dbReference type="Proteomes" id="UP001595969"/>
    </source>
</evidence>
<evidence type="ECO:0000256" key="3">
    <source>
        <dbReference type="ARBA" id="ARBA00022777"/>
    </source>
</evidence>
<dbReference type="Proteomes" id="UP001595969">
    <property type="component" value="Unassembled WGS sequence"/>
</dbReference>
<dbReference type="SUPFAM" id="SSF53613">
    <property type="entry name" value="Ribokinase-like"/>
    <property type="match status" value="1"/>
</dbReference>
<dbReference type="GO" id="GO:0016301">
    <property type="term" value="F:kinase activity"/>
    <property type="evidence" value="ECO:0007669"/>
    <property type="project" value="UniProtKB-KW"/>
</dbReference>
<reference evidence="6" key="1">
    <citation type="journal article" date="2019" name="Int. J. Syst. Evol. Microbiol.">
        <title>The Global Catalogue of Microorganisms (GCM) 10K type strain sequencing project: providing services to taxonomists for standard genome sequencing and annotation.</title>
        <authorList>
            <consortium name="The Broad Institute Genomics Platform"/>
            <consortium name="The Broad Institute Genome Sequencing Center for Infectious Disease"/>
            <person name="Wu L."/>
            <person name="Ma J."/>
        </authorList>
    </citation>
    <scope>NUCLEOTIDE SEQUENCE [LARGE SCALE GENOMIC DNA]</scope>
    <source>
        <strain evidence="6">CGMCC 1.19032</strain>
    </source>
</reference>
<dbReference type="RefSeq" id="WP_204653640.1">
    <property type="nucleotide sequence ID" value="NZ_JAFBFD010000011.1"/>
</dbReference>
<dbReference type="Pfam" id="PF00294">
    <property type="entry name" value="PfkB"/>
    <property type="match status" value="1"/>
</dbReference>
<dbReference type="InterPro" id="IPR029056">
    <property type="entry name" value="Ribokinase-like"/>
</dbReference>
<keyword evidence="6" id="KW-1185">Reference proteome</keyword>
<name>A0ABV9MYC2_9ENTE</name>
<dbReference type="PANTHER" id="PTHR43320">
    <property type="entry name" value="SUGAR KINASE"/>
    <property type="match status" value="1"/>
</dbReference>
<evidence type="ECO:0000256" key="2">
    <source>
        <dbReference type="ARBA" id="ARBA00022679"/>
    </source>
</evidence>
<organism evidence="5 6">
    <name type="scientific">Enterococcus lemanii</name>
    <dbReference type="NCBI Taxonomy" id="1159752"/>
    <lineage>
        <taxon>Bacteria</taxon>
        <taxon>Bacillati</taxon>
        <taxon>Bacillota</taxon>
        <taxon>Bacilli</taxon>
        <taxon>Lactobacillales</taxon>
        <taxon>Enterococcaceae</taxon>
        <taxon>Enterococcus</taxon>
    </lineage>
</organism>
<proteinExistence type="inferred from homology"/>
<sequence length="332" mass="37650">MKVGAFGEVMLRLTPPEYLLLEQTDSLRIWYTGTGVNLLANLAHFDLEATLLTAVPDNRLGDAALAKIRGLGIETNFIIKSGQHLGSYFAEMGYGLRPTEVTYQNRLNSAFSLTKKETYARSLFLADLDLLHICVICFSLTPQVAQTAIKLAKEASERGKKVCFDFNFRSSLNEEPEKKQQLRMYYEALLPYCQVVFGSAYDLRTLLGYEKSDLVDEVLIQKFLKEYQIEWFAGTKREYEENQKWMKGYLITQSEVLETSKRPLTTLDRIGTGDAFAAGVILGYLESWSLNETVEFSVANAILAHTIQGDYPLTTRAQIFRSLNQPEQDLVR</sequence>
<comment type="similarity">
    <text evidence="1">Belongs to the carbohydrate kinase PfkB family.</text>
</comment>